<dbReference type="PANTHER" id="PTHR10656:SF69">
    <property type="entry name" value="MAB-21-LIKE HHH_H2TH-LIKE DOMAIN-CONTAINING PROTEIN"/>
    <property type="match status" value="1"/>
</dbReference>
<protein>
    <submittedName>
        <fullName evidence="4">Uncharacterized protein</fullName>
    </submittedName>
</protein>
<evidence type="ECO:0000259" key="2">
    <source>
        <dbReference type="Pfam" id="PF03281"/>
    </source>
</evidence>
<accession>A0A9D4DN20</accession>
<evidence type="ECO:0000313" key="5">
    <source>
        <dbReference type="Proteomes" id="UP000828390"/>
    </source>
</evidence>
<organism evidence="4 5">
    <name type="scientific">Dreissena polymorpha</name>
    <name type="common">Zebra mussel</name>
    <name type="synonym">Mytilus polymorpha</name>
    <dbReference type="NCBI Taxonomy" id="45954"/>
    <lineage>
        <taxon>Eukaryota</taxon>
        <taxon>Metazoa</taxon>
        <taxon>Spiralia</taxon>
        <taxon>Lophotrochozoa</taxon>
        <taxon>Mollusca</taxon>
        <taxon>Bivalvia</taxon>
        <taxon>Autobranchia</taxon>
        <taxon>Heteroconchia</taxon>
        <taxon>Euheterodonta</taxon>
        <taxon>Imparidentia</taxon>
        <taxon>Neoheterodontei</taxon>
        <taxon>Myida</taxon>
        <taxon>Dreissenoidea</taxon>
        <taxon>Dreissenidae</taxon>
        <taxon>Dreissena</taxon>
    </lineage>
</organism>
<dbReference type="Gene3D" id="1.10.1410.40">
    <property type="match status" value="1"/>
</dbReference>
<evidence type="ECO:0000259" key="3">
    <source>
        <dbReference type="Pfam" id="PF20266"/>
    </source>
</evidence>
<evidence type="ECO:0000256" key="1">
    <source>
        <dbReference type="ARBA" id="ARBA00008307"/>
    </source>
</evidence>
<evidence type="ECO:0000313" key="4">
    <source>
        <dbReference type="EMBL" id="KAH3752301.1"/>
    </source>
</evidence>
<dbReference type="Pfam" id="PF20266">
    <property type="entry name" value="Mab-21_C"/>
    <property type="match status" value="1"/>
</dbReference>
<dbReference type="Proteomes" id="UP000828390">
    <property type="component" value="Unassembled WGS sequence"/>
</dbReference>
<dbReference type="SMART" id="SM01265">
    <property type="entry name" value="Mab-21"/>
    <property type="match status" value="1"/>
</dbReference>
<proteinExistence type="inferred from homology"/>
<dbReference type="InterPro" id="IPR046903">
    <property type="entry name" value="Mab-21-like_nuc_Trfase"/>
</dbReference>
<dbReference type="PANTHER" id="PTHR10656">
    <property type="entry name" value="CELL FATE DETERMINING PROTEIN MAB21-RELATED"/>
    <property type="match status" value="1"/>
</dbReference>
<dbReference type="InterPro" id="IPR046906">
    <property type="entry name" value="Mab-21_HhH/H2TH-like"/>
</dbReference>
<feature type="domain" description="Mab-21-like nucleotidyltransferase" evidence="2">
    <location>
        <begin position="159"/>
        <end position="230"/>
    </location>
</feature>
<dbReference type="InterPro" id="IPR024810">
    <property type="entry name" value="MAB21L/cGLR"/>
</dbReference>
<reference evidence="4" key="2">
    <citation type="submission" date="2020-11" db="EMBL/GenBank/DDBJ databases">
        <authorList>
            <person name="McCartney M.A."/>
            <person name="Auch B."/>
            <person name="Kono T."/>
            <person name="Mallez S."/>
            <person name="Becker A."/>
            <person name="Gohl D.M."/>
            <person name="Silverstein K.A.T."/>
            <person name="Koren S."/>
            <person name="Bechman K.B."/>
            <person name="Herman A."/>
            <person name="Abrahante J.E."/>
            <person name="Garbe J."/>
        </authorList>
    </citation>
    <scope>NUCLEOTIDE SEQUENCE</scope>
    <source>
        <strain evidence="4">Duluth1</strain>
        <tissue evidence="4">Whole animal</tissue>
    </source>
</reference>
<dbReference type="EMBL" id="JAIWYP010000010">
    <property type="protein sequence ID" value="KAH3752301.1"/>
    <property type="molecule type" value="Genomic_DNA"/>
</dbReference>
<dbReference type="AlphaFoldDB" id="A0A9D4DN20"/>
<gene>
    <name evidence="4" type="ORF">DPMN_186917</name>
</gene>
<reference evidence="4" key="1">
    <citation type="journal article" date="2019" name="bioRxiv">
        <title>The Genome of the Zebra Mussel, Dreissena polymorpha: A Resource for Invasive Species Research.</title>
        <authorList>
            <person name="McCartney M.A."/>
            <person name="Auch B."/>
            <person name="Kono T."/>
            <person name="Mallez S."/>
            <person name="Zhang Y."/>
            <person name="Obille A."/>
            <person name="Becker A."/>
            <person name="Abrahante J.E."/>
            <person name="Garbe J."/>
            <person name="Badalamenti J.P."/>
            <person name="Herman A."/>
            <person name="Mangelson H."/>
            <person name="Liachko I."/>
            <person name="Sullivan S."/>
            <person name="Sone E.D."/>
            <person name="Koren S."/>
            <person name="Silverstein K.A.T."/>
            <person name="Beckman K.B."/>
            <person name="Gohl D.M."/>
        </authorList>
    </citation>
    <scope>NUCLEOTIDE SEQUENCE</scope>
    <source>
        <strain evidence="4">Duluth1</strain>
        <tissue evidence="4">Whole animal</tissue>
    </source>
</reference>
<keyword evidence="5" id="KW-1185">Reference proteome</keyword>
<feature type="domain" description="Mab-21-like HhH/H2TH-like" evidence="3">
    <location>
        <begin position="241"/>
        <end position="319"/>
    </location>
</feature>
<name>A0A9D4DN20_DREPO</name>
<comment type="similarity">
    <text evidence="1">Belongs to the mab-21 family.</text>
</comment>
<sequence>MTCLGYGPHIRQKRREAYNELARLTTALACGNAMWITTGSKAEGLTCFLESDRDSIVVINGIICLEEGVDSIILPADINIFRSCSRMSYPGHCILLLERYGSSIPIRVVNALCDDGYGRKFLSSDLFVNEWLTRRHRQCEVQLERAGPSTPTSYHGGKLREDLVHALHFNCPSILTRWASRHRHWPTPNVVKEVVSLGALVTPVGMKGSDYEHVEWRICFNSGENVLVKNLSDTQVKLYVLLKMVKTDILKPRKKEITSFTMKNIVLWIAENNPQSLFEARSLFHWLHKGLDALRVAIDKKELPYYMISERNLMASCDLEYEQRLTWITSINEMMKEGPRIILRLPKIRRAIIANPEPLRWYSSRKIEMEMLQFILMNRVTRGMNRQTDVILQESMKRQEEICLEVTQRMIREGARLNYIINVWDNLLM</sequence>
<dbReference type="Pfam" id="PF03281">
    <property type="entry name" value="Mab-21"/>
    <property type="match status" value="1"/>
</dbReference>
<comment type="caution">
    <text evidence="4">The sequence shown here is derived from an EMBL/GenBank/DDBJ whole genome shotgun (WGS) entry which is preliminary data.</text>
</comment>